<comment type="subcellular location">
    <subcellularLocation>
        <location evidence="1">Cell outer membrane</location>
        <topology evidence="1">Multi-pass membrane protein</topology>
    </subcellularLocation>
</comment>
<keyword evidence="8" id="KW-0406">Ion transport</keyword>
<dbReference type="eggNOG" id="COG4773">
    <property type="taxonomic scope" value="Bacteria"/>
</dbReference>
<evidence type="ECO:0000256" key="3">
    <source>
        <dbReference type="ARBA" id="ARBA00022452"/>
    </source>
</evidence>
<dbReference type="STRING" id="452637.Oter_3766"/>
<accession>B1ZYE3</accession>
<dbReference type="InterPro" id="IPR012910">
    <property type="entry name" value="Plug_dom"/>
</dbReference>
<evidence type="ECO:0000256" key="8">
    <source>
        <dbReference type="ARBA" id="ARBA00023065"/>
    </source>
</evidence>
<evidence type="ECO:0000256" key="2">
    <source>
        <dbReference type="ARBA" id="ARBA00022448"/>
    </source>
</evidence>
<organism evidence="13 14">
    <name type="scientific">Opitutus terrae (strain DSM 11246 / JCM 15787 / PB90-1)</name>
    <dbReference type="NCBI Taxonomy" id="452637"/>
    <lineage>
        <taxon>Bacteria</taxon>
        <taxon>Pseudomonadati</taxon>
        <taxon>Verrucomicrobiota</taxon>
        <taxon>Opitutia</taxon>
        <taxon>Opitutales</taxon>
        <taxon>Opitutaceae</taxon>
        <taxon>Opitutus</taxon>
    </lineage>
</organism>
<feature type="domain" description="TonB-dependent receptor plug" evidence="12">
    <location>
        <begin position="73"/>
        <end position="185"/>
    </location>
</feature>
<dbReference type="KEGG" id="ote:Oter_3766"/>
<evidence type="ECO:0000256" key="5">
    <source>
        <dbReference type="ARBA" id="ARBA00022692"/>
    </source>
</evidence>
<dbReference type="EMBL" id="CP001032">
    <property type="protein sequence ID" value="ACB77041.1"/>
    <property type="molecule type" value="Genomic_DNA"/>
</dbReference>
<dbReference type="Gene3D" id="2.40.170.20">
    <property type="entry name" value="TonB-dependent receptor, beta-barrel domain"/>
    <property type="match status" value="1"/>
</dbReference>
<keyword evidence="4" id="KW-0410">Iron transport</keyword>
<dbReference type="Pfam" id="PF07715">
    <property type="entry name" value="Plug"/>
    <property type="match status" value="1"/>
</dbReference>
<keyword evidence="9" id="KW-0472">Membrane</keyword>
<dbReference type="HOGENOM" id="CLU_277051_0_0_0"/>
<evidence type="ECO:0000256" key="9">
    <source>
        <dbReference type="ARBA" id="ARBA00023136"/>
    </source>
</evidence>
<dbReference type="RefSeq" id="WP_012376570.1">
    <property type="nucleotide sequence ID" value="NC_010571.1"/>
</dbReference>
<keyword evidence="10" id="KW-0998">Cell outer membrane</keyword>
<evidence type="ECO:0000313" key="13">
    <source>
        <dbReference type="EMBL" id="ACB77041.1"/>
    </source>
</evidence>
<evidence type="ECO:0000256" key="4">
    <source>
        <dbReference type="ARBA" id="ARBA00022496"/>
    </source>
</evidence>
<feature type="chain" id="PRO_5002774736" evidence="11">
    <location>
        <begin position="28"/>
        <end position="1146"/>
    </location>
</feature>
<keyword evidence="13" id="KW-0675">Receptor</keyword>
<keyword evidence="14" id="KW-1185">Reference proteome</keyword>
<keyword evidence="3" id="KW-1134">Transmembrane beta strand</keyword>
<dbReference type="AlphaFoldDB" id="B1ZYE3"/>
<dbReference type="InterPro" id="IPR036942">
    <property type="entry name" value="Beta-barrel_TonB_sf"/>
</dbReference>
<evidence type="ECO:0000256" key="6">
    <source>
        <dbReference type="ARBA" id="ARBA00022729"/>
    </source>
</evidence>
<evidence type="ECO:0000256" key="1">
    <source>
        <dbReference type="ARBA" id="ARBA00004571"/>
    </source>
</evidence>
<feature type="signal peptide" evidence="11">
    <location>
        <begin position="1"/>
        <end position="27"/>
    </location>
</feature>
<dbReference type="GO" id="GO:0015344">
    <property type="term" value="F:siderophore uptake transmembrane transporter activity"/>
    <property type="evidence" value="ECO:0007669"/>
    <property type="project" value="TreeGrafter"/>
</dbReference>
<keyword evidence="7" id="KW-0408">Iron</keyword>
<gene>
    <name evidence="13" type="ordered locus">Oter_3766</name>
</gene>
<dbReference type="PANTHER" id="PTHR32552">
    <property type="entry name" value="FERRICHROME IRON RECEPTOR-RELATED"/>
    <property type="match status" value="1"/>
</dbReference>
<dbReference type="InterPro" id="IPR037066">
    <property type="entry name" value="Plug_dom_sf"/>
</dbReference>
<evidence type="ECO:0000313" key="14">
    <source>
        <dbReference type="Proteomes" id="UP000007013"/>
    </source>
</evidence>
<evidence type="ECO:0000256" key="7">
    <source>
        <dbReference type="ARBA" id="ARBA00023004"/>
    </source>
</evidence>
<dbReference type="Proteomes" id="UP000007013">
    <property type="component" value="Chromosome"/>
</dbReference>
<proteinExistence type="predicted"/>
<evidence type="ECO:0000256" key="10">
    <source>
        <dbReference type="ARBA" id="ARBA00023237"/>
    </source>
</evidence>
<keyword evidence="5" id="KW-0812">Transmembrane</keyword>
<reference evidence="13 14" key="1">
    <citation type="journal article" date="2011" name="J. Bacteriol.">
        <title>Genome sequence of the verrucomicrobium Opitutus terrae PB90-1, an abundant inhabitant of rice paddy soil ecosystems.</title>
        <authorList>
            <person name="van Passel M.W."/>
            <person name="Kant R."/>
            <person name="Palva A."/>
            <person name="Copeland A."/>
            <person name="Lucas S."/>
            <person name="Lapidus A."/>
            <person name="Glavina del Rio T."/>
            <person name="Pitluck S."/>
            <person name="Goltsman E."/>
            <person name="Clum A."/>
            <person name="Sun H."/>
            <person name="Schmutz J."/>
            <person name="Larimer F.W."/>
            <person name="Land M.L."/>
            <person name="Hauser L."/>
            <person name="Kyrpides N."/>
            <person name="Mikhailova N."/>
            <person name="Richardson P.P."/>
            <person name="Janssen P.H."/>
            <person name="de Vos W.M."/>
            <person name="Smidt H."/>
        </authorList>
    </citation>
    <scope>NUCLEOTIDE SEQUENCE [LARGE SCALE GENOMIC DNA]</scope>
    <source>
        <strain evidence="14">DSM 11246 / JCM 15787 / PB90-1</strain>
    </source>
</reference>
<sequence length="1146" mass="126676">MKTYPVPPSLRALVAATLLSTSGSLVAQSAPGTSPEVADDEPLVLSPFVVSSERDTGYQASSTLAGTRLRTELRDVGAAVSVVTSQFLADTQSTTAKDFLIYTTNTEAGGAGGNFSGVSSGNFSNPEGMFASPHQSTRVRGLAGADLTRDFFPTNIAMDSYNTERVDISRGANAILFGLGSPAGIINNQLKTADLRKPAYTVQNSVGRFDSHRELVDLNQPLVPGTLALRIIGLNDLRNYQQDPAYERDRRLFASVKFEPKWLKSGSTEFLVSYEMGDQDSNRPRVNPPQDGLTVWYSVLDKIALDPTAYTVPSEPLLAAHLAQPGRWYGQVAAVFTDPASSAQGGNGVPASMVNSVNTAGVPFGTWVATGAYTAMGNNPNFFLNRQYAPAGQAFSGLWKYQEISDPSIFDFYNHLLDGPNKWEGADFRAFNAVARQTFFHDRVGLELVYDEQNYDRRNFNTISYDAATLLVDMQTKLIDGSPNPNFGRPYVASDSVGNNLGHTARESYRATAFAVADFRQKENFLRYLGRHVFTGVYSDLDVYTLNRTYSGYGYERDLNAYANNSSVVTYPQYAAIHYLGSSIADLSSPAGAHIQPLTAVHTPQPTATALVFDARTNQWAHPTVTVLNSEHDIDKLYSNASKQSNRTKSYSAVWQAYLLKDLLVGTVGWREDEFALRDAGGAKTVAQTGQTNPFDPAWVLPDAPTIYAKDDTVSWSVVAHSPEFINRRLPAGMRVSLSYNESENFRPSATIADVYGRPFSPPSGSTKDYGVTFSFADNKFVLRVNRYETRQANDAATFYNTYWPGNDVVRAMNGLRSNVVNEHIINKWFGFQPGDSRYLPIRASLDNPAQANNPNPTLTAAEIAFRNEWFKQRTREEWLRPVDPLLASAWDFRQPTAGGNWTATRPPNVGNIADTVSRGMEFELTFNPLRNWRITANAAKQEAQKSNVGADFQEFIAANLPLWTDGDGVLAKNTRSMNGFEDIPYYSSFTGAMLGRDAINNMYVPYLNALAAEGSPVQEMRRWRFNLVTNYDFREGRLKGFAIGGAARWGDRIAIGFPVKQNEAGKWVYDVSHPYYGGEELNFDAWLRYGRRILNGKVGWSIQLNVRDLFTSNELIAISAQPSGMTASARIPQPNRWTLTNTFTF</sequence>
<evidence type="ECO:0000256" key="11">
    <source>
        <dbReference type="SAM" id="SignalP"/>
    </source>
</evidence>
<dbReference type="GO" id="GO:0009279">
    <property type="term" value="C:cell outer membrane"/>
    <property type="evidence" value="ECO:0007669"/>
    <property type="project" value="UniProtKB-SubCell"/>
</dbReference>
<keyword evidence="2" id="KW-0813">Transport</keyword>
<dbReference type="PANTHER" id="PTHR32552:SF68">
    <property type="entry name" value="FERRICHROME OUTER MEMBRANE TRANSPORTER_PHAGE RECEPTOR"/>
    <property type="match status" value="1"/>
</dbReference>
<keyword evidence="6 11" id="KW-0732">Signal</keyword>
<dbReference type="SUPFAM" id="SSF56935">
    <property type="entry name" value="Porins"/>
    <property type="match status" value="1"/>
</dbReference>
<dbReference type="InterPro" id="IPR039426">
    <property type="entry name" value="TonB-dep_rcpt-like"/>
</dbReference>
<protein>
    <submittedName>
        <fullName evidence="13">TonB-dependent receptor plug</fullName>
    </submittedName>
</protein>
<name>B1ZYE3_OPITP</name>
<dbReference type="OrthoDB" id="174311at2"/>
<evidence type="ECO:0000259" key="12">
    <source>
        <dbReference type="Pfam" id="PF07715"/>
    </source>
</evidence>
<dbReference type="Gene3D" id="2.170.130.10">
    <property type="entry name" value="TonB-dependent receptor, plug domain"/>
    <property type="match status" value="1"/>
</dbReference>